<reference evidence="2" key="1">
    <citation type="submission" date="2013-09" db="EMBL/GenBank/DDBJ databases">
        <authorList>
            <person name="Zeng Z."/>
            <person name="Chen C."/>
        </authorList>
    </citation>
    <scope>NUCLEOTIDE SEQUENCE [LARGE SCALE GENOMIC DNA]</scope>
    <source>
        <strain evidence="2">DK69</strain>
    </source>
</reference>
<accession>V6S970</accession>
<organism evidence="1 2">
    <name type="scientific">Flavobacterium enshiense DK69</name>
    <dbReference type="NCBI Taxonomy" id="1107311"/>
    <lineage>
        <taxon>Bacteria</taxon>
        <taxon>Pseudomonadati</taxon>
        <taxon>Bacteroidota</taxon>
        <taxon>Flavobacteriia</taxon>
        <taxon>Flavobacteriales</taxon>
        <taxon>Flavobacteriaceae</taxon>
        <taxon>Flavobacterium</taxon>
    </lineage>
</organism>
<comment type="caution">
    <text evidence="1">The sequence shown here is derived from an EMBL/GenBank/DDBJ whole genome shotgun (WGS) entry which is preliminary data.</text>
</comment>
<reference evidence="1 2" key="2">
    <citation type="journal article" date="2015" name="Stand. Genomic Sci.">
        <title>High quality draft genomic sequence of Flavobacterium enshiense DK69(T) and comparison among Flavobacterium genomes.</title>
        <authorList>
            <person name="Zeng Z."/>
            <person name="Chen C."/>
            <person name="Du H."/>
            <person name="Wang G."/>
            <person name="Li M."/>
        </authorList>
    </citation>
    <scope>NUCLEOTIDE SEQUENCE [LARGE SCALE GENOMIC DNA]</scope>
    <source>
        <strain evidence="1 2">DK69</strain>
    </source>
</reference>
<keyword evidence="2" id="KW-1185">Reference proteome</keyword>
<dbReference type="Proteomes" id="UP000030149">
    <property type="component" value="Unassembled WGS sequence"/>
</dbReference>
<gene>
    <name evidence="1" type="ORF">Q767_06600</name>
</gene>
<proteinExistence type="predicted"/>
<name>V6S970_9FLAO</name>
<dbReference type="EMBL" id="JRLZ01000004">
    <property type="protein sequence ID" value="KGO96557.1"/>
    <property type="molecule type" value="Genomic_DNA"/>
</dbReference>
<evidence type="ECO:0000313" key="1">
    <source>
        <dbReference type="EMBL" id="KGO96557.1"/>
    </source>
</evidence>
<dbReference type="RefSeq" id="WP_023573367.1">
    <property type="nucleotide sequence ID" value="NZ_AVCS01000009.1"/>
</dbReference>
<dbReference type="eggNOG" id="ENOG502ZAFW">
    <property type="taxonomic scope" value="Bacteria"/>
</dbReference>
<dbReference type="PATRIC" id="fig|1107311.3.peg.1334"/>
<dbReference type="AlphaFoldDB" id="V6S970"/>
<dbReference type="Pfam" id="PF14356">
    <property type="entry name" value="DUF4403"/>
    <property type="match status" value="1"/>
</dbReference>
<dbReference type="InterPro" id="IPR025515">
    <property type="entry name" value="DUF4403"/>
</dbReference>
<evidence type="ECO:0000313" key="2">
    <source>
        <dbReference type="Proteomes" id="UP000030149"/>
    </source>
</evidence>
<dbReference type="STRING" id="1107311.Q767_06600"/>
<dbReference type="OrthoDB" id="617059at2"/>
<protein>
    <submittedName>
        <fullName evidence="1">Uncharacterized protein</fullName>
    </submittedName>
</protein>
<sequence>MKLLFSLLVFFSLLTVPIGCSSSKKIEALKPLPSDNAPAVYETSTSFINMPVEIPLKEVETQLNKALTGLVYNDSILSDDKTEMKIWKQAPIKLTEKNGKLESVVPLKMWIKLKYGTDYLGLNDTREINLNGTVTILSDVKLSNWKLTTSSSIEDFEWSESPSIVVSGKNIPITYIVNPTLRIFKSKIANKIDNAIGKSVDFRPTVLSVLEKLSIPIQTSEQYEAWFKMIPAELYVTDAVLAKNKITMDMGLKCSMQTVVGEKPANTFKKENIVLKPVTSMPNKIEASVAAVSTYETASRLINKKFQGQVFSSGSRKITVQKVDLWHKDGKMIVALDMIGSVNGTIYLSGYPSYNAATKEIYFDQLDYVLDTKGALTRTANWLLSGIILNKIQKTCRYSIQGNLDEAKKNLLPYLTNYSPMKGVFVNGTLNDLEFDRVALTDKAIIAFIKGTGQMNVKIEGMD</sequence>